<dbReference type="InterPro" id="IPR035906">
    <property type="entry name" value="MetI-like_sf"/>
</dbReference>
<feature type="transmembrane region" description="Helical" evidence="6">
    <location>
        <begin position="101"/>
        <end position="123"/>
    </location>
</feature>
<feature type="transmembrane region" description="Helical" evidence="6">
    <location>
        <begin position="192"/>
        <end position="215"/>
    </location>
</feature>
<evidence type="ECO:0000256" key="1">
    <source>
        <dbReference type="ARBA" id="ARBA00004141"/>
    </source>
</evidence>
<proteinExistence type="inferred from homology"/>
<gene>
    <name evidence="8" type="ORF">IQ10_00790</name>
</gene>
<name>A0A562QQR1_9BACI</name>
<accession>A0A562QQR1</accession>
<evidence type="ECO:0000256" key="6">
    <source>
        <dbReference type="RuleBase" id="RU363032"/>
    </source>
</evidence>
<dbReference type="GO" id="GO:0005886">
    <property type="term" value="C:plasma membrane"/>
    <property type="evidence" value="ECO:0007669"/>
    <property type="project" value="UniProtKB-SubCell"/>
</dbReference>
<keyword evidence="5 6" id="KW-0472">Membrane</keyword>
<keyword evidence="4 6" id="KW-1133">Transmembrane helix</keyword>
<evidence type="ECO:0000256" key="4">
    <source>
        <dbReference type="ARBA" id="ARBA00022989"/>
    </source>
</evidence>
<dbReference type="OrthoDB" id="24153at2"/>
<dbReference type="Proteomes" id="UP000315711">
    <property type="component" value="Unassembled WGS sequence"/>
</dbReference>
<dbReference type="InterPro" id="IPR000515">
    <property type="entry name" value="MetI-like"/>
</dbReference>
<dbReference type="CDD" id="cd06261">
    <property type="entry name" value="TM_PBP2"/>
    <property type="match status" value="1"/>
</dbReference>
<dbReference type="PROSITE" id="PS50928">
    <property type="entry name" value="ABC_TM1"/>
    <property type="match status" value="1"/>
</dbReference>
<feature type="transmembrane region" description="Helical" evidence="6">
    <location>
        <begin position="7"/>
        <end position="27"/>
    </location>
</feature>
<keyword evidence="3 6" id="KW-0812">Transmembrane</keyword>
<sequence length="335" mass="37675">MKSRKLIYHLVLFFLIITLNFLLPRLMPGGPTAYLEGGGEDSMMLMMSEEQKQQLLAYYQLDQPLYMQFVHFISGVFNLDLGTSIHFKTSVSEIIFSHAQWTFLLVGVSILLSVFIGMFLGVISAWFQGTRGDSVLYSTLISIGAIPTFVLATILLLIFSIQWDWFPLSGNATAFADYGDGIIGLLRNVGDILYHATLPVLTLTLVNTPSIYLLIRGSMLTVLRDPYIFTAEAKGLTTTRILFYHTLRNALLPVVTSISLRIAFLFTGAILVETVFSYPGMGNLMYTAITTRDYPLMHGLFLVFTATIVLINLLTDLLYPMLDPRIRRKEMKDYA</sequence>
<evidence type="ECO:0000256" key="5">
    <source>
        <dbReference type="ARBA" id="ARBA00023136"/>
    </source>
</evidence>
<dbReference type="RefSeq" id="WP_144449166.1">
    <property type="nucleotide sequence ID" value="NZ_VLKZ01000002.1"/>
</dbReference>
<evidence type="ECO:0000313" key="9">
    <source>
        <dbReference type="Proteomes" id="UP000315711"/>
    </source>
</evidence>
<feature type="domain" description="ABC transmembrane type-1" evidence="7">
    <location>
        <begin position="99"/>
        <end position="319"/>
    </location>
</feature>
<reference evidence="8 9" key="1">
    <citation type="journal article" date="2015" name="Stand. Genomic Sci.">
        <title>Genomic Encyclopedia of Bacterial and Archaeal Type Strains, Phase III: the genomes of soil and plant-associated and newly described type strains.</title>
        <authorList>
            <person name="Whitman W.B."/>
            <person name="Woyke T."/>
            <person name="Klenk H.P."/>
            <person name="Zhou Y."/>
            <person name="Lilburn T.G."/>
            <person name="Beck B.J."/>
            <person name="De Vos P."/>
            <person name="Vandamme P."/>
            <person name="Eisen J.A."/>
            <person name="Garrity G."/>
            <person name="Hugenholtz P."/>
            <person name="Kyrpides N.C."/>
        </authorList>
    </citation>
    <scope>NUCLEOTIDE SEQUENCE [LARGE SCALE GENOMIC DNA]</scope>
    <source>
        <strain evidence="8 9">CGMCC 1.10116</strain>
    </source>
</reference>
<comment type="caution">
    <text evidence="8">The sequence shown here is derived from an EMBL/GenBank/DDBJ whole genome shotgun (WGS) entry which is preliminary data.</text>
</comment>
<keyword evidence="2 6" id="KW-0813">Transport</keyword>
<feature type="transmembrane region" description="Helical" evidence="6">
    <location>
        <begin position="135"/>
        <end position="161"/>
    </location>
</feature>
<dbReference type="Pfam" id="PF00528">
    <property type="entry name" value="BPD_transp_1"/>
    <property type="match status" value="1"/>
</dbReference>
<dbReference type="SUPFAM" id="SSF161098">
    <property type="entry name" value="MetI-like"/>
    <property type="match status" value="1"/>
</dbReference>
<dbReference type="AlphaFoldDB" id="A0A562QQR1"/>
<evidence type="ECO:0000256" key="3">
    <source>
        <dbReference type="ARBA" id="ARBA00022692"/>
    </source>
</evidence>
<evidence type="ECO:0000259" key="7">
    <source>
        <dbReference type="PROSITE" id="PS50928"/>
    </source>
</evidence>
<feature type="transmembrane region" description="Helical" evidence="6">
    <location>
        <begin position="250"/>
        <end position="276"/>
    </location>
</feature>
<comment type="similarity">
    <text evidence="6">Belongs to the binding-protein-dependent transport system permease family.</text>
</comment>
<dbReference type="PANTHER" id="PTHR43376:SF1">
    <property type="entry name" value="OLIGOPEPTIDE TRANSPORT SYSTEM PERMEASE PROTEIN"/>
    <property type="match status" value="1"/>
</dbReference>
<organism evidence="8 9">
    <name type="scientific">Halalkalibacter nanhaiisediminis</name>
    <dbReference type="NCBI Taxonomy" id="688079"/>
    <lineage>
        <taxon>Bacteria</taxon>
        <taxon>Bacillati</taxon>
        <taxon>Bacillota</taxon>
        <taxon>Bacilli</taxon>
        <taxon>Bacillales</taxon>
        <taxon>Bacillaceae</taxon>
        <taxon>Halalkalibacter</taxon>
    </lineage>
</organism>
<evidence type="ECO:0000313" key="8">
    <source>
        <dbReference type="EMBL" id="TWI59079.1"/>
    </source>
</evidence>
<feature type="transmembrane region" description="Helical" evidence="6">
    <location>
        <begin position="296"/>
        <end position="319"/>
    </location>
</feature>
<evidence type="ECO:0000256" key="2">
    <source>
        <dbReference type="ARBA" id="ARBA00022448"/>
    </source>
</evidence>
<comment type="subcellular location">
    <subcellularLocation>
        <location evidence="6">Cell membrane</location>
        <topology evidence="6">Multi-pass membrane protein</topology>
    </subcellularLocation>
    <subcellularLocation>
        <location evidence="1">Membrane</location>
        <topology evidence="1">Multi-pass membrane protein</topology>
    </subcellularLocation>
</comment>
<dbReference type="EMBL" id="VLKZ01000002">
    <property type="protein sequence ID" value="TWI59079.1"/>
    <property type="molecule type" value="Genomic_DNA"/>
</dbReference>
<dbReference type="PANTHER" id="PTHR43376">
    <property type="entry name" value="OLIGOPEPTIDE TRANSPORT SYSTEM PERMEASE PROTEIN"/>
    <property type="match status" value="1"/>
</dbReference>
<dbReference type="GO" id="GO:0055085">
    <property type="term" value="P:transmembrane transport"/>
    <property type="evidence" value="ECO:0007669"/>
    <property type="project" value="InterPro"/>
</dbReference>
<protein>
    <submittedName>
        <fullName evidence="8">Peptide/nickel transport system permease protein</fullName>
    </submittedName>
</protein>
<keyword evidence="9" id="KW-1185">Reference proteome</keyword>
<dbReference type="Gene3D" id="1.10.3720.10">
    <property type="entry name" value="MetI-like"/>
    <property type="match status" value="1"/>
</dbReference>